<proteinExistence type="inferred from homology"/>
<dbReference type="OrthoDB" id="1916097at2759"/>
<feature type="compositionally biased region" description="Low complexity" evidence="2">
    <location>
        <begin position="226"/>
        <end position="245"/>
    </location>
</feature>
<feature type="compositionally biased region" description="Polar residues" evidence="2">
    <location>
        <begin position="762"/>
        <end position="771"/>
    </location>
</feature>
<accession>A0A2R6X658</accession>
<dbReference type="Proteomes" id="UP000244005">
    <property type="component" value="Unassembled WGS sequence"/>
</dbReference>
<feature type="compositionally biased region" description="Pro residues" evidence="2">
    <location>
        <begin position="644"/>
        <end position="667"/>
    </location>
</feature>
<evidence type="ECO:0000256" key="1">
    <source>
        <dbReference type="ARBA" id="ARBA00007879"/>
    </source>
</evidence>
<comment type="similarity">
    <text evidence="1">Belongs to the alkB family.</text>
</comment>
<feature type="compositionally biased region" description="Polar residues" evidence="2">
    <location>
        <begin position="246"/>
        <end position="255"/>
    </location>
</feature>
<dbReference type="GO" id="GO:0003729">
    <property type="term" value="F:mRNA binding"/>
    <property type="evidence" value="ECO:0007669"/>
    <property type="project" value="InterPro"/>
</dbReference>
<protein>
    <recommendedName>
        <fullName evidence="5">Fe2OG dioxygenase domain-containing protein</fullName>
    </recommendedName>
</protein>
<feature type="compositionally biased region" description="Low complexity" evidence="2">
    <location>
        <begin position="677"/>
        <end position="688"/>
    </location>
</feature>
<gene>
    <name evidence="3" type="ORF">MARPO_0033s0001</name>
</gene>
<feature type="region of interest" description="Disordered" evidence="2">
    <location>
        <begin position="526"/>
        <end position="832"/>
    </location>
</feature>
<dbReference type="SUPFAM" id="SSF51197">
    <property type="entry name" value="Clavaminate synthase-like"/>
    <property type="match status" value="1"/>
</dbReference>
<sequence length="832" mass="88601">MASSDLTNQAPNIPGDNRIGGMPGPLPDSQQRLWPDERDAFIHWLKGEFAAANAIIDTLCHHLQMVGKPGEYDFVLTCIQQRRFNWTVVLHMQQYFSVAEVVFALQQVVWMKHTLNSDQSPLPMPFGSSENGGGHHVYRDPRADAMMPGAACVPAPQQQQQQQHSSVSEDLYTRRDIIDAPRNKSEEQSDRRRADSGDQERQQTLASSLENVVYANRDQADLREQGPSGSGSRSVSSLSESSSTSIPAYSQTTQNIKEDKEMDQGSRDQPDAEESSSSKLDRPEGNLADRAFGFVSKEEEDRRQAHIKVTKTYNCIEQVDGKSVNFVDGLELHERVLDKAESSRLAALILEMRAGKRGEFAGGSNVTSKKAAKGKGRESLHLSYSNSPLLEDHKKRSSPKDDCVQPMPTFLDPIIERLVRWHIIPASKRPDSCSINIMEEGDYVPPSVDNSHLERPYCTLTLLADCTLILGQSLTMDTPGDFKGSLQILLSVGSVLVFQRNSAEIARHSIAASPTKRIFITMGKSVSSKPVKGNSSSGAGVSQSPPIAASMPQSWNSSFNSSSSSNSSNHNRQGNSTLTHSNSSGRGAAEPSRFGSSFKSHKFTPPVSSGVLPVPTARPPAQIITNSPTSVPPLFSGSPAGGAFPPPSMAIPPSWSPLPRPPPPNRPPSAGTGVFFPSSGASSGPGRPMNMTPGGQRRAGAISPAPPILQKTNSAPASFASLEAAATAAASSPSTPPSTSKASKLTSSVGSSSEKARAAPSSPHQDSKSSNAVVVGESSDASSSAQSVEANGVAKFGKEDSAAASARNSGSRSKSMPGNNRTSMISTIGGHS</sequence>
<dbReference type="Gramene" id="Mp1g16590.1">
    <property type="protein sequence ID" value="Mp1g16590.1.cds"/>
    <property type="gene ID" value="Mp1g16590"/>
</dbReference>
<feature type="compositionally biased region" description="Basic and acidic residues" evidence="2">
    <location>
        <begin position="256"/>
        <end position="270"/>
    </location>
</feature>
<feature type="compositionally biased region" description="Polar residues" evidence="2">
    <location>
        <begin position="1"/>
        <end position="11"/>
    </location>
</feature>
<name>A0A2R6X658_MARPO</name>
<dbReference type="GO" id="GO:0032451">
    <property type="term" value="F:demethylase activity"/>
    <property type="evidence" value="ECO:0007669"/>
    <property type="project" value="InterPro"/>
</dbReference>
<dbReference type="InterPro" id="IPR037151">
    <property type="entry name" value="AlkB-like_sf"/>
</dbReference>
<dbReference type="PANTHER" id="PTHR31447">
    <property type="entry name" value="HYDROXYPROLINE-RICH GLYCOPROTEIN FAMILY PROTEIN-RELATED"/>
    <property type="match status" value="1"/>
</dbReference>
<feature type="region of interest" description="Disordered" evidence="2">
    <location>
        <begin position="359"/>
        <end position="380"/>
    </location>
</feature>
<dbReference type="PANTHER" id="PTHR31447:SF0">
    <property type="entry name" value="HYDROXYPROLINE-RICH GLYCOPROTEIN FAMILY PROTEIN"/>
    <property type="match status" value="1"/>
</dbReference>
<dbReference type="EMBL" id="KZ772705">
    <property type="protein sequence ID" value="PTQ41569.1"/>
    <property type="molecule type" value="Genomic_DNA"/>
</dbReference>
<dbReference type="GO" id="GO:0006402">
    <property type="term" value="P:mRNA catabolic process"/>
    <property type="evidence" value="ECO:0007669"/>
    <property type="project" value="InterPro"/>
</dbReference>
<feature type="compositionally biased region" description="Low complexity" evidence="2">
    <location>
        <begin position="554"/>
        <end position="576"/>
    </location>
</feature>
<evidence type="ECO:0000256" key="2">
    <source>
        <dbReference type="SAM" id="MobiDB-lite"/>
    </source>
</evidence>
<dbReference type="AlphaFoldDB" id="A0A2R6X658"/>
<organism evidence="3 4">
    <name type="scientific">Marchantia polymorpha</name>
    <name type="common">Common liverwort</name>
    <name type="synonym">Marchantia aquatica</name>
    <dbReference type="NCBI Taxonomy" id="3197"/>
    <lineage>
        <taxon>Eukaryota</taxon>
        <taxon>Viridiplantae</taxon>
        <taxon>Streptophyta</taxon>
        <taxon>Embryophyta</taxon>
        <taxon>Marchantiophyta</taxon>
        <taxon>Marchantiopsida</taxon>
        <taxon>Marchantiidae</taxon>
        <taxon>Marchantiales</taxon>
        <taxon>Marchantiaceae</taxon>
        <taxon>Marchantia</taxon>
    </lineage>
</organism>
<feature type="compositionally biased region" description="Polar residues" evidence="2">
    <location>
        <begin position="816"/>
        <end position="826"/>
    </location>
</feature>
<dbReference type="Gene3D" id="2.60.120.590">
    <property type="entry name" value="Alpha-ketoglutarate-dependent dioxygenase AlkB-like"/>
    <property type="match status" value="1"/>
</dbReference>
<dbReference type="OMA" id="VYISWIR"/>
<feature type="region of interest" description="Disordered" evidence="2">
    <location>
        <begin position="1"/>
        <end position="30"/>
    </location>
</feature>
<feature type="region of interest" description="Disordered" evidence="2">
    <location>
        <begin position="147"/>
        <end position="202"/>
    </location>
</feature>
<feature type="compositionally biased region" description="Low complexity" evidence="2">
    <location>
        <begin position="802"/>
        <end position="815"/>
    </location>
</feature>
<feature type="compositionally biased region" description="Low complexity" evidence="2">
    <location>
        <begin position="714"/>
        <end position="748"/>
    </location>
</feature>
<evidence type="ECO:0000313" key="4">
    <source>
        <dbReference type="Proteomes" id="UP000244005"/>
    </source>
</evidence>
<evidence type="ECO:0000313" key="3">
    <source>
        <dbReference type="EMBL" id="PTQ41569.1"/>
    </source>
</evidence>
<evidence type="ECO:0008006" key="5">
    <source>
        <dbReference type="Google" id="ProtNLM"/>
    </source>
</evidence>
<feature type="compositionally biased region" description="Polar residues" evidence="2">
    <location>
        <begin position="526"/>
        <end position="545"/>
    </location>
</feature>
<dbReference type="InterPro" id="IPR044842">
    <property type="entry name" value="ALKBH9B/ALKBH10B-like"/>
</dbReference>
<feature type="compositionally biased region" description="Basic and acidic residues" evidence="2">
    <location>
        <begin position="171"/>
        <end position="201"/>
    </location>
</feature>
<keyword evidence="4" id="KW-1185">Reference proteome</keyword>
<feature type="region of interest" description="Disordered" evidence="2">
    <location>
        <begin position="219"/>
        <end position="287"/>
    </location>
</feature>
<reference evidence="4" key="1">
    <citation type="journal article" date="2017" name="Cell">
        <title>Insights into land plant evolution garnered from the Marchantia polymorpha genome.</title>
        <authorList>
            <person name="Bowman J.L."/>
            <person name="Kohchi T."/>
            <person name="Yamato K.T."/>
            <person name="Jenkins J."/>
            <person name="Shu S."/>
            <person name="Ishizaki K."/>
            <person name="Yamaoka S."/>
            <person name="Nishihama R."/>
            <person name="Nakamura Y."/>
            <person name="Berger F."/>
            <person name="Adam C."/>
            <person name="Aki S.S."/>
            <person name="Althoff F."/>
            <person name="Araki T."/>
            <person name="Arteaga-Vazquez M.A."/>
            <person name="Balasubrmanian S."/>
            <person name="Barry K."/>
            <person name="Bauer D."/>
            <person name="Boehm C.R."/>
            <person name="Briginshaw L."/>
            <person name="Caballero-Perez J."/>
            <person name="Catarino B."/>
            <person name="Chen F."/>
            <person name="Chiyoda S."/>
            <person name="Chovatia M."/>
            <person name="Davies K.M."/>
            <person name="Delmans M."/>
            <person name="Demura T."/>
            <person name="Dierschke T."/>
            <person name="Dolan L."/>
            <person name="Dorantes-Acosta A.E."/>
            <person name="Eklund D.M."/>
            <person name="Florent S.N."/>
            <person name="Flores-Sandoval E."/>
            <person name="Fujiyama A."/>
            <person name="Fukuzawa H."/>
            <person name="Galik B."/>
            <person name="Grimanelli D."/>
            <person name="Grimwood J."/>
            <person name="Grossniklaus U."/>
            <person name="Hamada T."/>
            <person name="Haseloff J."/>
            <person name="Hetherington A.J."/>
            <person name="Higo A."/>
            <person name="Hirakawa Y."/>
            <person name="Hundley H.N."/>
            <person name="Ikeda Y."/>
            <person name="Inoue K."/>
            <person name="Inoue S.I."/>
            <person name="Ishida S."/>
            <person name="Jia Q."/>
            <person name="Kakita M."/>
            <person name="Kanazawa T."/>
            <person name="Kawai Y."/>
            <person name="Kawashima T."/>
            <person name="Kennedy M."/>
            <person name="Kinose K."/>
            <person name="Kinoshita T."/>
            <person name="Kohara Y."/>
            <person name="Koide E."/>
            <person name="Komatsu K."/>
            <person name="Kopischke S."/>
            <person name="Kubo M."/>
            <person name="Kyozuka J."/>
            <person name="Lagercrantz U."/>
            <person name="Lin S.S."/>
            <person name="Lindquist E."/>
            <person name="Lipzen A.M."/>
            <person name="Lu C.W."/>
            <person name="De Luna E."/>
            <person name="Martienssen R.A."/>
            <person name="Minamino N."/>
            <person name="Mizutani M."/>
            <person name="Mizutani M."/>
            <person name="Mochizuki N."/>
            <person name="Monte I."/>
            <person name="Mosher R."/>
            <person name="Nagasaki H."/>
            <person name="Nakagami H."/>
            <person name="Naramoto S."/>
            <person name="Nishitani K."/>
            <person name="Ohtani M."/>
            <person name="Okamoto T."/>
            <person name="Okumura M."/>
            <person name="Phillips J."/>
            <person name="Pollak B."/>
            <person name="Reinders A."/>
            <person name="Rovekamp M."/>
            <person name="Sano R."/>
            <person name="Sawa S."/>
            <person name="Schmid M.W."/>
            <person name="Shirakawa M."/>
            <person name="Solano R."/>
            <person name="Spunde A."/>
            <person name="Suetsugu N."/>
            <person name="Sugano S."/>
            <person name="Sugiyama A."/>
            <person name="Sun R."/>
            <person name="Suzuki Y."/>
            <person name="Takenaka M."/>
            <person name="Takezawa D."/>
            <person name="Tomogane H."/>
            <person name="Tsuzuki M."/>
            <person name="Ueda T."/>
            <person name="Umeda M."/>
            <person name="Ward J.M."/>
            <person name="Watanabe Y."/>
            <person name="Yazaki K."/>
            <person name="Yokoyama R."/>
            <person name="Yoshitake Y."/>
            <person name="Yotsui I."/>
            <person name="Zachgo S."/>
            <person name="Schmutz J."/>
        </authorList>
    </citation>
    <scope>NUCLEOTIDE SEQUENCE [LARGE SCALE GENOMIC DNA]</scope>
    <source>
        <strain evidence="4">Tak-1</strain>
    </source>
</reference>
<feature type="compositionally biased region" description="Low complexity" evidence="2">
    <location>
        <begin position="772"/>
        <end position="790"/>
    </location>
</feature>